<organism evidence="2 3">
    <name type="scientific">Hibiscus sabdariffa</name>
    <name type="common">roselle</name>
    <dbReference type="NCBI Taxonomy" id="183260"/>
    <lineage>
        <taxon>Eukaryota</taxon>
        <taxon>Viridiplantae</taxon>
        <taxon>Streptophyta</taxon>
        <taxon>Embryophyta</taxon>
        <taxon>Tracheophyta</taxon>
        <taxon>Spermatophyta</taxon>
        <taxon>Magnoliopsida</taxon>
        <taxon>eudicotyledons</taxon>
        <taxon>Gunneridae</taxon>
        <taxon>Pentapetalae</taxon>
        <taxon>rosids</taxon>
        <taxon>malvids</taxon>
        <taxon>Malvales</taxon>
        <taxon>Malvaceae</taxon>
        <taxon>Malvoideae</taxon>
        <taxon>Hibiscus</taxon>
    </lineage>
</organism>
<dbReference type="EMBL" id="JBBPBN010000006">
    <property type="protein sequence ID" value="KAK9034825.1"/>
    <property type="molecule type" value="Genomic_DNA"/>
</dbReference>
<evidence type="ECO:0000313" key="2">
    <source>
        <dbReference type="EMBL" id="KAK9034825.1"/>
    </source>
</evidence>
<sequence length="90" mass="10141">MPRPSSRPLLQPHTEPPPTPDFTYQLGHQTSHPTLAHPPYSYAPYHPPLSKVDSSANEVINEWLKPSPPLTQSLQQPLTPDQFHSKQNSQ</sequence>
<comment type="caution">
    <text evidence="2">The sequence shown here is derived from an EMBL/GenBank/DDBJ whole genome shotgun (WGS) entry which is preliminary data.</text>
</comment>
<feature type="region of interest" description="Disordered" evidence="1">
    <location>
        <begin position="1"/>
        <end position="53"/>
    </location>
</feature>
<proteinExistence type="predicted"/>
<name>A0ABR2TBI0_9ROSI</name>
<evidence type="ECO:0000313" key="3">
    <source>
        <dbReference type="Proteomes" id="UP001396334"/>
    </source>
</evidence>
<feature type="compositionally biased region" description="Low complexity" evidence="1">
    <location>
        <begin position="70"/>
        <end position="80"/>
    </location>
</feature>
<protein>
    <submittedName>
        <fullName evidence="2">Uncharacterized protein</fullName>
    </submittedName>
</protein>
<dbReference type="Proteomes" id="UP001396334">
    <property type="component" value="Unassembled WGS sequence"/>
</dbReference>
<keyword evidence="3" id="KW-1185">Reference proteome</keyword>
<feature type="compositionally biased region" description="Low complexity" evidence="1">
    <location>
        <begin position="35"/>
        <end position="50"/>
    </location>
</feature>
<evidence type="ECO:0000256" key="1">
    <source>
        <dbReference type="SAM" id="MobiDB-lite"/>
    </source>
</evidence>
<gene>
    <name evidence="2" type="ORF">V6N11_076882</name>
</gene>
<feature type="region of interest" description="Disordered" evidence="1">
    <location>
        <begin position="66"/>
        <end position="90"/>
    </location>
</feature>
<accession>A0ABR2TBI0</accession>
<reference evidence="2 3" key="1">
    <citation type="journal article" date="2024" name="G3 (Bethesda)">
        <title>Genome assembly of Hibiscus sabdariffa L. provides insights into metabolisms of medicinal natural products.</title>
        <authorList>
            <person name="Kim T."/>
        </authorList>
    </citation>
    <scope>NUCLEOTIDE SEQUENCE [LARGE SCALE GENOMIC DNA]</scope>
    <source>
        <strain evidence="2">TK-2024</strain>
        <tissue evidence="2">Old leaves</tissue>
    </source>
</reference>